<evidence type="ECO:0000256" key="2">
    <source>
        <dbReference type="SAM" id="SignalP"/>
    </source>
</evidence>
<name>A0A1F6M5Y3_9BACT</name>
<keyword evidence="1" id="KW-0812">Transmembrane</keyword>
<keyword evidence="1" id="KW-0472">Membrane</keyword>
<organism evidence="3 4">
    <name type="scientific">Candidatus Magasanikbacteria bacterium RIFCSPHIGHO2_02_FULL_41_13</name>
    <dbReference type="NCBI Taxonomy" id="1798676"/>
    <lineage>
        <taxon>Bacteria</taxon>
        <taxon>Candidatus Magasanikiibacteriota</taxon>
    </lineage>
</organism>
<dbReference type="STRING" id="1798676.A3B90_02080"/>
<gene>
    <name evidence="3" type="ORF">A3B90_02080</name>
</gene>
<reference evidence="3 4" key="1">
    <citation type="journal article" date="2016" name="Nat. Commun.">
        <title>Thousands of microbial genomes shed light on interconnected biogeochemical processes in an aquifer system.</title>
        <authorList>
            <person name="Anantharaman K."/>
            <person name="Brown C.T."/>
            <person name="Hug L.A."/>
            <person name="Sharon I."/>
            <person name="Castelle C.J."/>
            <person name="Probst A.J."/>
            <person name="Thomas B.C."/>
            <person name="Singh A."/>
            <person name="Wilkins M.J."/>
            <person name="Karaoz U."/>
            <person name="Brodie E.L."/>
            <person name="Williams K.H."/>
            <person name="Hubbard S.S."/>
            <person name="Banfield J.F."/>
        </authorList>
    </citation>
    <scope>NUCLEOTIDE SEQUENCE [LARGE SCALE GENOMIC DNA]</scope>
</reference>
<comment type="caution">
    <text evidence="3">The sequence shown here is derived from an EMBL/GenBank/DDBJ whole genome shotgun (WGS) entry which is preliminary data.</text>
</comment>
<keyword evidence="1" id="KW-1133">Transmembrane helix</keyword>
<feature type="signal peptide" evidence="2">
    <location>
        <begin position="1"/>
        <end position="22"/>
    </location>
</feature>
<protein>
    <recommendedName>
        <fullName evidence="5">MBG domain-containing protein</fullName>
    </recommendedName>
</protein>
<sequence length="443" mass="46345">MKNKLVGLFSLAFILIPGLSLAATSSFEGLINIPMPELPPFNQNILTCSVEGTVSRPNSTTNKITYKVHYESNYALMNGRYTVYGNVARLPANQPLYQAAGAASFNKGTGYISIQGNIQNSFSYAIKDNPSITVRASLAGVQCTSKVFNTIPAPISIVQPVVDLRGVVINTSSLAVTTSVNFDAAVQVPPVVVSPPEQLHTCKMLVEAAAIDADSTLIGGAIRFQNIKVGQYPYTVRGYRSDTPNNVTKYSGVYNAKLDTASGLAFGQEGKAFLFTYDSKVSTDSYIITATLGNIDCSAVVFPSRLVAPDQSSNNGGDGDVSTSSVAAVSGNSGAGGSSAAASGNGSLASDTTTDTNGVVAVGLTDEERQQGENLGLLSKTGDVQAQAAVQEKIEKESGFLPATGAEEPESAWTSRDYTIAGLLGAICVAIVAYIVMKYRGMM</sequence>
<keyword evidence="2" id="KW-0732">Signal</keyword>
<evidence type="ECO:0000313" key="3">
    <source>
        <dbReference type="EMBL" id="OGH67015.1"/>
    </source>
</evidence>
<dbReference type="EMBL" id="MFPX01000009">
    <property type="protein sequence ID" value="OGH67015.1"/>
    <property type="molecule type" value="Genomic_DNA"/>
</dbReference>
<dbReference type="Proteomes" id="UP000178742">
    <property type="component" value="Unassembled WGS sequence"/>
</dbReference>
<evidence type="ECO:0000256" key="1">
    <source>
        <dbReference type="SAM" id="Phobius"/>
    </source>
</evidence>
<accession>A0A1F6M5Y3</accession>
<dbReference type="AlphaFoldDB" id="A0A1F6M5Y3"/>
<feature type="chain" id="PRO_5009525569" description="MBG domain-containing protein" evidence="2">
    <location>
        <begin position="23"/>
        <end position="443"/>
    </location>
</feature>
<proteinExistence type="predicted"/>
<evidence type="ECO:0008006" key="5">
    <source>
        <dbReference type="Google" id="ProtNLM"/>
    </source>
</evidence>
<evidence type="ECO:0000313" key="4">
    <source>
        <dbReference type="Proteomes" id="UP000178742"/>
    </source>
</evidence>
<feature type="transmembrane region" description="Helical" evidence="1">
    <location>
        <begin position="418"/>
        <end position="437"/>
    </location>
</feature>